<dbReference type="SUPFAM" id="SSF53335">
    <property type="entry name" value="S-adenosyl-L-methionine-dependent methyltransferases"/>
    <property type="match status" value="1"/>
</dbReference>
<dbReference type="InterPro" id="IPR029063">
    <property type="entry name" value="SAM-dependent_MTases_sf"/>
</dbReference>
<comment type="caution">
    <text evidence="1">The sequence shown here is derived from an EMBL/GenBank/DDBJ whole genome shotgun (WGS) entry which is preliminary data.</text>
</comment>
<evidence type="ECO:0000313" key="1">
    <source>
        <dbReference type="EMBL" id="OBQ41716.1"/>
    </source>
</evidence>
<dbReference type="CDD" id="cd02440">
    <property type="entry name" value="AdoMet_MTases"/>
    <property type="match status" value="1"/>
</dbReference>
<dbReference type="GO" id="GO:0008168">
    <property type="term" value="F:methyltransferase activity"/>
    <property type="evidence" value="ECO:0007669"/>
    <property type="project" value="UniProtKB-KW"/>
</dbReference>
<accession>A0A1B7WX58</accession>
<reference evidence="1 2" key="1">
    <citation type="submission" date="2015-09" db="EMBL/GenBank/DDBJ databases">
        <title>Aphanizomenon flos-aquae WA102.</title>
        <authorList>
            <person name="Driscoll C."/>
        </authorList>
    </citation>
    <scope>NUCLEOTIDE SEQUENCE [LARGE SCALE GENOMIC DNA]</scope>
    <source>
        <strain evidence="1">WA102</strain>
    </source>
</reference>
<dbReference type="Gene3D" id="3.40.50.150">
    <property type="entry name" value="Vaccinia Virus protein VP39"/>
    <property type="match status" value="1"/>
</dbReference>
<keyword evidence="1" id="KW-0808">Transferase</keyword>
<proteinExistence type="predicted"/>
<dbReference type="Pfam" id="PF13489">
    <property type="entry name" value="Methyltransf_23"/>
    <property type="match status" value="1"/>
</dbReference>
<sequence>MANISGIVFGAKNLDKTEINGKRVIEVGCCDFNGSIRPLIESWQPSEYIGVDILEHPSVDIICSVEKLEERFGKESFDVVISTEMIEHVRNWKLAISNLKNVCKPGGSILITTRSYGYPCHGYPNDFWRFEIDDMKQIFSDCEILSLEGDYQMPGVFIKVKKGFAFTEKNLDDCCLYSMVTNQREKEIEDSDLTNPYYKKLGMREKIKSLKDGFLKVAGETVSKILKI</sequence>
<dbReference type="AlphaFoldDB" id="A0A1B7WX58"/>
<evidence type="ECO:0000313" key="2">
    <source>
        <dbReference type="Proteomes" id="UP000092093"/>
    </source>
</evidence>
<dbReference type="Proteomes" id="UP000092093">
    <property type="component" value="Unassembled WGS sequence"/>
</dbReference>
<gene>
    <name evidence="1" type="ORF">AN484_20315</name>
</gene>
<name>A0A1B7WX58_APHFL</name>
<dbReference type="EMBL" id="LJOW01000138">
    <property type="protein sequence ID" value="OBQ41716.1"/>
    <property type="molecule type" value="Genomic_DNA"/>
</dbReference>
<keyword evidence="1" id="KW-0489">Methyltransferase</keyword>
<organism evidence="1 2">
    <name type="scientific">Aphanizomenon flos-aquae WA102</name>
    <dbReference type="NCBI Taxonomy" id="1710896"/>
    <lineage>
        <taxon>Bacteria</taxon>
        <taxon>Bacillati</taxon>
        <taxon>Cyanobacteriota</taxon>
        <taxon>Cyanophyceae</taxon>
        <taxon>Nostocales</taxon>
        <taxon>Aphanizomenonaceae</taxon>
        <taxon>Aphanizomenon</taxon>
    </lineage>
</organism>
<protein>
    <submittedName>
        <fullName evidence="1">Methyltransferase type 11</fullName>
    </submittedName>
</protein>
<dbReference type="GO" id="GO:0032259">
    <property type="term" value="P:methylation"/>
    <property type="evidence" value="ECO:0007669"/>
    <property type="project" value="UniProtKB-KW"/>
</dbReference>